<dbReference type="EMBL" id="BAABME010000344">
    <property type="protein sequence ID" value="GAA0141967.1"/>
    <property type="molecule type" value="Genomic_DNA"/>
</dbReference>
<dbReference type="InterPro" id="IPR019801">
    <property type="entry name" value="Glyco_hydro_35_CS"/>
</dbReference>
<dbReference type="InterPro" id="IPR041392">
    <property type="entry name" value="GHD"/>
</dbReference>
<proteinExistence type="inferred from homology"/>
<dbReference type="Gene3D" id="3.20.20.80">
    <property type="entry name" value="Glycosidases"/>
    <property type="match status" value="1"/>
</dbReference>
<dbReference type="PRINTS" id="PR00742">
    <property type="entry name" value="GLHYDRLASE35"/>
</dbReference>
<reference evidence="13 14" key="1">
    <citation type="submission" date="2024-01" db="EMBL/GenBank/DDBJ databases">
        <title>The complete chloroplast genome sequence of Lithospermum erythrorhizon: insights into the phylogenetic relationship among Boraginaceae species and the maternal lineages of purple gromwells.</title>
        <authorList>
            <person name="Okada T."/>
            <person name="Watanabe K."/>
        </authorList>
    </citation>
    <scope>NUCLEOTIDE SEQUENCE [LARGE SCALE GENOMIC DNA]</scope>
</reference>
<sequence length="733" mass="81662">MMSLMCKMNMGRVKMLSLIVFLLMVCSSVVNATVSYDDKAFIINGKRKILISGSIHYPRSTPEMWPDLIQKAKDGGLDVIQTYVFWNVHEPSPGKYDFGGRYDLVKFIKLVQQAGLYVHLRIGPYICAEWNFGGFPAWLKYVPGIEFRTDNGPFKVKMQGFVEQIVSMMKSEKLFEPQGGPIIMSQIENEYGPVEWEIGAPGKAYTKWAANMAVGLNTGVPWIMCKQEDAPASVIDTCNGFYCENFRPNTPNKPKMFTELWTGWYTQFGGPVPKRPAEDIAFAVARFVQNNGSFFNYYMYHGGTNFGRTGSGLFVATSYDYDAPIDEYGLLNEPKYSHLTNLHKAIKLSEPALVSSYPTVTWPGKNQEIHVFSSRTGACAAFLSNLDPHFSTKVTFRNMQYDLPPWSISILPDCKNVVYNTARVSTKSSEPKFTPVGNGLAWQSFIEAIPSSSDTDTISKDGLWEQISVTRDTSDYLWYMTEINIAPGEGFLKNGQSPLLTVMSAGHTLHVFINGQLSGTVYGGLENPRLTFNENVKLRAGINKISLCSVTVGLANVGTHFEKWNAGILGPVTLKGLNEGTRDLTKQRWTYKVGLKGESLNLETTAGSSSVEWGAGSLIAQKQPFTWYKATFDAPAGNDPLALDMSAMGKGQIWINGQSIGRHWPAYIAKGNCGECSYAGTYTEKKCLHYCGKPSQTWYHVPRSWLKARGNLLVVFEEWGGNPSWINLVRRTV</sequence>
<dbReference type="Proteomes" id="UP001454036">
    <property type="component" value="Unassembled WGS sequence"/>
</dbReference>
<dbReference type="InterPro" id="IPR017853">
    <property type="entry name" value="GH"/>
</dbReference>
<evidence type="ECO:0000259" key="10">
    <source>
        <dbReference type="Pfam" id="PF01301"/>
    </source>
</evidence>
<evidence type="ECO:0000313" key="14">
    <source>
        <dbReference type="Proteomes" id="UP001454036"/>
    </source>
</evidence>
<evidence type="ECO:0000256" key="6">
    <source>
        <dbReference type="ARBA" id="ARBA00023295"/>
    </source>
</evidence>
<dbReference type="FunFam" id="3.20.20.80:FF:000021">
    <property type="entry name" value="Beta-galactosidase"/>
    <property type="match status" value="1"/>
</dbReference>
<evidence type="ECO:0000256" key="4">
    <source>
        <dbReference type="ARBA" id="ARBA00022729"/>
    </source>
</evidence>
<dbReference type="FunFam" id="2.60.120.260:FF:000076">
    <property type="entry name" value="Beta-galactosidase"/>
    <property type="match status" value="1"/>
</dbReference>
<keyword evidence="5 7" id="KW-0378">Hydrolase</keyword>
<keyword evidence="14" id="KW-1185">Reference proteome</keyword>
<evidence type="ECO:0000259" key="11">
    <source>
        <dbReference type="Pfam" id="PF17834"/>
    </source>
</evidence>
<gene>
    <name evidence="13" type="ORF">LIER_02984</name>
</gene>
<organism evidence="13 14">
    <name type="scientific">Lithospermum erythrorhizon</name>
    <name type="common">Purple gromwell</name>
    <name type="synonym">Lithospermum officinale var. erythrorhizon</name>
    <dbReference type="NCBI Taxonomy" id="34254"/>
    <lineage>
        <taxon>Eukaryota</taxon>
        <taxon>Viridiplantae</taxon>
        <taxon>Streptophyta</taxon>
        <taxon>Embryophyta</taxon>
        <taxon>Tracheophyta</taxon>
        <taxon>Spermatophyta</taxon>
        <taxon>Magnoliopsida</taxon>
        <taxon>eudicotyledons</taxon>
        <taxon>Gunneridae</taxon>
        <taxon>Pentapetalae</taxon>
        <taxon>asterids</taxon>
        <taxon>lamiids</taxon>
        <taxon>Boraginales</taxon>
        <taxon>Boraginaceae</taxon>
        <taxon>Boraginoideae</taxon>
        <taxon>Lithospermeae</taxon>
        <taxon>Lithospermum</taxon>
    </lineage>
</organism>
<keyword evidence="6 7" id="KW-0326">Glycosidase</keyword>
<dbReference type="PROSITE" id="PS01182">
    <property type="entry name" value="GLYCOSYL_HYDROL_F35"/>
    <property type="match status" value="1"/>
</dbReference>
<name>A0AAV3NRH5_LITER</name>
<evidence type="ECO:0000256" key="8">
    <source>
        <dbReference type="RuleBase" id="RU003679"/>
    </source>
</evidence>
<dbReference type="SUPFAM" id="SSF51445">
    <property type="entry name" value="(Trans)glycosidases"/>
    <property type="match status" value="1"/>
</dbReference>
<evidence type="ECO:0000259" key="12">
    <source>
        <dbReference type="Pfam" id="PF21467"/>
    </source>
</evidence>
<dbReference type="Pfam" id="PF17834">
    <property type="entry name" value="GHD"/>
    <property type="match status" value="1"/>
</dbReference>
<dbReference type="AlphaFoldDB" id="A0AAV3NRH5"/>
<dbReference type="Pfam" id="PF01301">
    <property type="entry name" value="Glyco_hydro_35"/>
    <property type="match status" value="1"/>
</dbReference>
<feature type="domain" description="Glycoside hydrolase 35 catalytic" evidence="10">
    <location>
        <begin position="41"/>
        <end position="345"/>
    </location>
</feature>
<feature type="chain" id="PRO_5043932278" description="Beta-galactosidase" evidence="9">
    <location>
        <begin position="33"/>
        <end position="733"/>
    </location>
</feature>
<dbReference type="SUPFAM" id="SSF49785">
    <property type="entry name" value="Galactose-binding domain-like"/>
    <property type="match status" value="2"/>
</dbReference>
<dbReference type="InterPro" id="IPR048913">
    <property type="entry name" value="BetaGal_gal-bd"/>
</dbReference>
<keyword evidence="4 9" id="KW-0732">Signal</keyword>
<dbReference type="InterPro" id="IPR008979">
    <property type="entry name" value="Galactose-bd-like_sf"/>
</dbReference>
<dbReference type="InterPro" id="IPR031330">
    <property type="entry name" value="Gly_Hdrlase_35_cat"/>
</dbReference>
<evidence type="ECO:0000313" key="13">
    <source>
        <dbReference type="EMBL" id="GAA0141967.1"/>
    </source>
</evidence>
<protein>
    <recommendedName>
        <fullName evidence="3 7">Beta-galactosidase</fullName>
        <ecNumber evidence="3 7">3.2.1.23</ecNumber>
    </recommendedName>
</protein>
<dbReference type="FunFam" id="2.60.120.260:FF:000142">
    <property type="entry name" value="Beta-galactosidase"/>
    <property type="match status" value="1"/>
</dbReference>
<dbReference type="InterPro" id="IPR001944">
    <property type="entry name" value="Glycoside_Hdrlase_35"/>
</dbReference>
<comment type="caution">
    <text evidence="13">The sequence shown here is derived from an EMBL/GenBank/DDBJ whole genome shotgun (WGS) entry which is preliminary data.</text>
</comment>
<feature type="domain" description="Beta-galactosidase galactose-binding" evidence="12">
    <location>
        <begin position="626"/>
        <end position="711"/>
    </location>
</feature>
<evidence type="ECO:0000256" key="7">
    <source>
        <dbReference type="RuleBase" id="RU000675"/>
    </source>
</evidence>
<evidence type="ECO:0000256" key="9">
    <source>
        <dbReference type="SAM" id="SignalP"/>
    </source>
</evidence>
<dbReference type="PANTHER" id="PTHR23421">
    <property type="entry name" value="BETA-GALACTOSIDASE RELATED"/>
    <property type="match status" value="1"/>
</dbReference>
<comment type="catalytic activity">
    <reaction evidence="1 7">
        <text>Hydrolysis of terminal non-reducing beta-D-galactose residues in beta-D-galactosides.</text>
        <dbReference type="EC" id="3.2.1.23"/>
    </reaction>
</comment>
<evidence type="ECO:0000256" key="5">
    <source>
        <dbReference type="ARBA" id="ARBA00022801"/>
    </source>
</evidence>
<dbReference type="Gene3D" id="2.60.120.260">
    <property type="entry name" value="Galactose-binding domain-like"/>
    <property type="match status" value="2"/>
</dbReference>
<dbReference type="FunFam" id="2.60.120.260:FF:000061">
    <property type="entry name" value="Beta-galactosidase"/>
    <property type="match status" value="1"/>
</dbReference>
<dbReference type="Pfam" id="PF21467">
    <property type="entry name" value="BetaGal_gal-bd"/>
    <property type="match status" value="2"/>
</dbReference>
<comment type="similarity">
    <text evidence="2 8">Belongs to the glycosyl hydrolase 35 family.</text>
</comment>
<evidence type="ECO:0000256" key="2">
    <source>
        <dbReference type="ARBA" id="ARBA00009809"/>
    </source>
</evidence>
<dbReference type="GO" id="GO:0004565">
    <property type="term" value="F:beta-galactosidase activity"/>
    <property type="evidence" value="ECO:0007669"/>
    <property type="project" value="UniProtKB-EC"/>
</dbReference>
<accession>A0AAV3NRH5</accession>
<feature type="domain" description="Beta-galactosidase galactose-binding" evidence="12">
    <location>
        <begin position="476"/>
        <end position="541"/>
    </location>
</feature>
<evidence type="ECO:0000256" key="3">
    <source>
        <dbReference type="ARBA" id="ARBA00012756"/>
    </source>
</evidence>
<feature type="domain" description="Beta-galactosidase beta-sandwich" evidence="11">
    <location>
        <begin position="369"/>
        <end position="424"/>
    </location>
</feature>
<evidence type="ECO:0000256" key="1">
    <source>
        <dbReference type="ARBA" id="ARBA00001412"/>
    </source>
</evidence>
<dbReference type="GO" id="GO:0005975">
    <property type="term" value="P:carbohydrate metabolic process"/>
    <property type="evidence" value="ECO:0007669"/>
    <property type="project" value="InterPro"/>
</dbReference>
<feature type="signal peptide" evidence="9">
    <location>
        <begin position="1"/>
        <end position="32"/>
    </location>
</feature>
<dbReference type="EC" id="3.2.1.23" evidence="3 7"/>